<keyword evidence="1" id="KW-0732">Signal</keyword>
<keyword evidence="3" id="KW-1185">Reference proteome</keyword>
<dbReference type="AlphaFoldDB" id="A0A9P6T6G6"/>
<protein>
    <submittedName>
        <fullName evidence="2">Uncharacterized protein</fullName>
    </submittedName>
</protein>
<proteinExistence type="predicted"/>
<evidence type="ECO:0000256" key="1">
    <source>
        <dbReference type="SAM" id="SignalP"/>
    </source>
</evidence>
<gene>
    <name evidence="2" type="ORF">CROQUDRAFT_664448</name>
</gene>
<name>A0A9P6T6G6_9BASI</name>
<feature type="chain" id="PRO_5040127790" evidence="1">
    <location>
        <begin position="23"/>
        <end position="73"/>
    </location>
</feature>
<feature type="signal peptide" evidence="1">
    <location>
        <begin position="1"/>
        <end position="22"/>
    </location>
</feature>
<evidence type="ECO:0000313" key="2">
    <source>
        <dbReference type="EMBL" id="KAG0140992.1"/>
    </source>
</evidence>
<organism evidence="2 3">
    <name type="scientific">Cronartium quercuum f. sp. fusiforme G11</name>
    <dbReference type="NCBI Taxonomy" id="708437"/>
    <lineage>
        <taxon>Eukaryota</taxon>
        <taxon>Fungi</taxon>
        <taxon>Dikarya</taxon>
        <taxon>Basidiomycota</taxon>
        <taxon>Pucciniomycotina</taxon>
        <taxon>Pucciniomycetes</taxon>
        <taxon>Pucciniales</taxon>
        <taxon>Coleosporiaceae</taxon>
        <taxon>Cronartium</taxon>
    </lineage>
</organism>
<comment type="caution">
    <text evidence="2">The sequence shown here is derived from an EMBL/GenBank/DDBJ whole genome shotgun (WGS) entry which is preliminary data.</text>
</comment>
<dbReference type="EMBL" id="MU167408">
    <property type="protein sequence ID" value="KAG0140992.1"/>
    <property type="molecule type" value="Genomic_DNA"/>
</dbReference>
<evidence type="ECO:0000313" key="3">
    <source>
        <dbReference type="Proteomes" id="UP000886653"/>
    </source>
</evidence>
<dbReference type="Proteomes" id="UP000886653">
    <property type="component" value="Unassembled WGS sequence"/>
</dbReference>
<accession>A0A9P6T6G6</accession>
<sequence length="73" mass="8251">MSELELIALCLSILSFHGPAWACVPWPCSWLADPHFIQPITVSWTSTTSVVPPTEISNVSMKFLDLKLRYNIF</sequence>
<reference evidence="2" key="1">
    <citation type="submission" date="2013-11" db="EMBL/GenBank/DDBJ databases">
        <title>Genome sequence of the fusiform rust pathogen reveals effectors for host alternation and coevolution with pine.</title>
        <authorList>
            <consortium name="DOE Joint Genome Institute"/>
            <person name="Smith K."/>
            <person name="Pendleton A."/>
            <person name="Kubisiak T."/>
            <person name="Anderson C."/>
            <person name="Salamov A."/>
            <person name="Aerts A."/>
            <person name="Riley R."/>
            <person name="Clum A."/>
            <person name="Lindquist E."/>
            <person name="Ence D."/>
            <person name="Campbell M."/>
            <person name="Kronenberg Z."/>
            <person name="Feau N."/>
            <person name="Dhillon B."/>
            <person name="Hamelin R."/>
            <person name="Burleigh J."/>
            <person name="Smith J."/>
            <person name="Yandell M."/>
            <person name="Nelson C."/>
            <person name="Grigoriev I."/>
            <person name="Davis J."/>
        </authorList>
    </citation>
    <scope>NUCLEOTIDE SEQUENCE</scope>
    <source>
        <strain evidence="2">G11</strain>
    </source>
</reference>